<evidence type="ECO:0000256" key="1">
    <source>
        <dbReference type="SAM" id="SignalP"/>
    </source>
</evidence>
<organism evidence="2 3">
    <name type="scientific">Snodgrassella alvi</name>
    <dbReference type="NCBI Taxonomy" id="1196083"/>
    <lineage>
        <taxon>Bacteria</taxon>
        <taxon>Pseudomonadati</taxon>
        <taxon>Pseudomonadota</taxon>
        <taxon>Betaproteobacteria</taxon>
        <taxon>Neisseriales</taxon>
        <taxon>Neisseriaceae</taxon>
        <taxon>Snodgrassella</taxon>
    </lineage>
</organism>
<dbReference type="RefSeq" id="WP_100151689.1">
    <property type="nucleotide sequence ID" value="NZ_CP159758.2"/>
</dbReference>
<feature type="signal peptide" evidence="1">
    <location>
        <begin position="1"/>
        <end position="23"/>
    </location>
</feature>
<evidence type="ECO:0008006" key="4">
    <source>
        <dbReference type="Google" id="ProtNLM"/>
    </source>
</evidence>
<dbReference type="Proteomes" id="UP000230202">
    <property type="component" value="Unassembled WGS sequence"/>
</dbReference>
<protein>
    <recommendedName>
        <fullName evidence="4">Periplasmic protein</fullName>
    </recommendedName>
</protein>
<sequence>MKKWLAILSISAFMIGTFSSAEAARGRQPCSGKKGGISHCSKGKFVCKDGSLSASKKICR</sequence>
<evidence type="ECO:0000313" key="2">
    <source>
        <dbReference type="EMBL" id="PIT40564.1"/>
    </source>
</evidence>
<accession>A0A2N9X876</accession>
<keyword evidence="3" id="KW-1185">Reference proteome</keyword>
<evidence type="ECO:0000313" key="3">
    <source>
        <dbReference type="Proteomes" id="UP000230202"/>
    </source>
</evidence>
<dbReference type="AlphaFoldDB" id="A0A2N9X876"/>
<proteinExistence type="predicted"/>
<dbReference type="EMBL" id="MEIL01000019">
    <property type="protein sequence ID" value="PIT40564.1"/>
    <property type="molecule type" value="Genomic_DNA"/>
</dbReference>
<comment type="caution">
    <text evidence="2">The sequence shown here is derived from an EMBL/GenBank/DDBJ whole genome shotgun (WGS) entry which is preliminary data.</text>
</comment>
<feature type="chain" id="PRO_5014796251" description="Periplasmic protein" evidence="1">
    <location>
        <begin position="24"/>
        <end position="60"/>
    </location>
</feature>
<name>A0A2N9X876_9NEIS</name>
<gene>
    <name evidence="2" type="ORF">BHC54_02665</name>
</gene>
<reference evidence="2" key="1">
    <citation type="journal article" date="2017" name="MBio">
        <title>Type VI secretion-mediated competition in the bee gut microbiome.</title>
        <authorList>
            <person name="Steele M.I."/>
            <person name="Kwong W.K."/>
            <person name="Powell J.E."/>
            <person name="Whiteley M."/>
            <person name="Moran N.A."/>
        </authorList>
    </citation>
    <scope>NUCLEOTIDE SEQUENCE [LARGE SCALE GENOMIC DNA]</scope>
    <source>
        <strain evidence="2">WkB273</strain>
    </source>
</reference>
<keyword evidence="1" id="KW-0732">Signal</keyword>